<reference evidence="1" key="1">
    <citation type="submission" date="2023-04" db="EMBL/GenBank/DDBJ databases">
        <title>A chromosome-level genome assembly of the parasitoid wasp Eretmocerus hayati.</title>
        <authorList>
            <person name="Zhong Y."/>
            <person name="Liu S."/>
            <person name="Liu Y."/>
        </authorList>
    </citation>
    <scope>NUCLEOTIDE SEQUENCE</scope>
    <source>
        <strain evidence="1">ZJU_SS_LIU_2023</strain>
    </source>
</reference>
<evidence type="ECO:0000313" key="2">
    <source>
        <dbReference type="Proteomes" id="UP001239111"/>
    </source>
</evidence>
<name>A0ACC2NZM9_9HYME</name>
<gene>
    <name evidence="1" type="ORF">QAD02_011832</name>
</gene>
<organism evidence="1 2">
    <name type="scientific">Eretmocerus hayati</name>
    <dbReference type="NCBI Taxonomy" id="131215"/>
    <lineage>
        <taxon>Eukaryota</taxon>
        <taxon>Metazoa</taxon>
        <taxon>Ecdysozoa</taxon>
        <taxon>Arthropoda</taxon>
        <taxon>Hexapoda</taxon>
        <taxon>Insecta</taxon>
        <taxon>Pterygota</taxon>
        <taxon>Neoptera</taxon>
        <taxon>Endopterygota</taxon>
        <taxon>Hymenoptera</taxon>
        <taxon>Apocrita</taxon>
        <taxon>Proctotrupomorpha</taxon>
        <taxon>Chalcidoidea</taxon>
        <taxon>Aphelinidae</taxon>
        <taxon>Aphelininae</taxon>
        <taxon>Eretmocerus</taxon>
    </lineage>
</organism>
<evidence type="ECO:0000313" key="1">
    <source>
        <dbReference type="EMBL" id="KAJ8676046.1"/>
    </source>
</evidence>
<sequence length="116" mass="13119">MKDSKTTLKLKKLPRAHNTLKNTTKATKFPGSKKSMRPDTISLQSIEVVQIIITWVKVYTVKTSLIAPDVNPKNADKKTLKNKDSLPIDIQVILNNPKEKAAEFITEFLEKCELLI</sequence>
<keyword evidence="2" id="KW-1185">Reference proteome</keyword>
<proteinExistence type="predicted"/>
<dbReference type="EMBL" id="CM056742">
    <property type="protein sequence ID" value="KAJ8676046.1"/>
    <property type="molecule type" value="Genomic_DNA"/>
</dbReference>
<protein>
    <submittedName>
        <fullName evidence="1">Uncharacterized protein</fullName>
    </submittedName>
</protein>
<dbReference type="Proteomes" id="UP001239111">
    <property type="component" value="Chromosome 2"/>
</dbReference>
<accession>A0ACC2NZM9</accession>
<comment type="caution">
    <text evidence="1">The sequence shown here is derived from an EMBL/GenBank/DDBJ whole genome shotgun (WGS) entry which is preliminary data.</text>
</comment>